<dbReference type="Proteomes" id="UP000631114">
    <property type="component" value="Unassembled WGS sequence"/>
</dbReference>
<dbReference type="EMBL" id="JADFTS010000007">
    <property type="protein sequence ID" value="KAF9599163.1"/>
    <property type="molecule type" value="Genomic_DNA"/>
</dbReference>
<dbReference type="AlphaFoldDB" id="A0A835HJB0"/>
<evidence type="ECO:0000256" key="1">
    <source>
        <dbReference type="SAM" id="MobiDB-lite"/>
    </source>
</evidence>
<name>A0A835HJB0_9MAGN</name>
<feature type="region of interest" description="Disordered" evidence="1">
    <location>
        <begin position="79"/>
        <end position="159"/>
    </location>
</feature>
<evidence type="ECO:0000313" key="3">
    <source>
        <dbReference type="Proteomes" id="UP000631114"/>
    </source>
</evidence>
<sequence>MQVICNIVKEKNGPCGYVTLTLILLISIFVKLSHVRAPFVFPYTDRPFIGGNCRKLSTLSKNRDDGMTDEQRLLERERRRIRDEQRRKNLSDEQRALEKEQRRTRERQCRNNMNNEQRAVEMERRRIRERQHRQNMDDEQRSKGEGKTDVREISNGGKI</sequence>
<comment type="caution">
    <text evidence="2">The sequence shown here is derived from an EMBL/GenBank/DDBJ whole genome shotgun (WGS) entry which is preliminary data.</text>
</comment>
<reference evidence="2 3" key="1">
    <citation type="submission" date="2020-10" db="EMBL/GenBank/DDBJ databases">
        <title>The Coptis chinensis genome and diversification of protoberbering-type alkaloids.</title>
        <authorList>
            <person name="Wang B."/>
            <person name="Shu S."/>
            <person name="Song C."/>
            <person name="Liu Y."/>
        </authorList>
    </citation>
    <scope>NUCLEOTIDE SEQUENCE [LARGE SCALE GENOMIC DNA]</scope>
    <source>
        <strain evidence="2">HL-2020</strain>
        <tissue evidence="2">Leaf</tissue>
    </source>
</reference>
<feature type="compositionally biased region" description="Basic and acidic residues" evidence="1">
    <location>
        <begin position="118"/>
        <end position="152"/>
    </location>
</feature>
<keyword evidence="3" id="KW-1185">Reference proteome</keyword>
<gene>
    <name evidence="2" type="ORF">IFM89_035442</name>
</gene>
<feature type="compositionally biased region" description="Basic and acidic residues" evidence="1">
    <location>
        <begin position="79"/>
        <end position="109"/>
    </location>
</feature>
<proteinExistence type="predicted"/>
<protein>
    <submittedName>
        <fullName evidence="2">Uncharacterized protein</fullName>
    </submittedName>
</protein>
<accession>A0A835HJB0</accession>
<organism evidence="2 3">
    <name type="scientific">Coptis chinensis</name>
    <dbReference type="NCBI Taxonomy" id="261450"/>
    <lineage>
        <taxon>Eukaryota</taxon>
        <taxon>Viridiplantae</taxon>
        <taxon>Streptophyta</taxon>
        <taxon>Embryophyta</taxon>
        <taxon>Tracheophyta</taxon>
        <taxon>Spermatophyta</taxon>
        <taxon>Magnoliopsida</taxon>
        <taxon>Ranunculales</taxon>
        <taxon>Ranunculaceae</taxon>
        <taxon>Coptidoideae</taxon>
        <taxon>Coptis</taxon>
    </lineage>
</organism>
<evidence type="ECO:0000313" key="2">
    <source>
        <dbReference type="EMBL" id="KAF9599163.1"/>
    </source>
</evidence>